<dbReference type="PANTHER" id="PTHR34107">
    <property type="entry name" value="SLL0198 PROTEIN-RELATED"/>
    <property type="match status" value="1"/>
</dbReference>
<dbReference type="SUPFAM" id="SSF52980">
    <property type="entry name" value="Restriction endonuclease-like"/>
    <property type="match status" value="1"/>
</dbReference>
<sequence>MNWQEVCNNPFLKDLPFKIELNEWDKIVMSPASNKHGFFQMKIGILLSRYIQSGEIISECSVETDKGVKVADAAWISDDFLKNHGYETPYKKAPEICIEILSPSNLNKEMNHKMKLYFDKGAKEVWFCNDDGEIWFNDPDGLIACSRIAPSFPGNLNLKISICSKIS</sequence>
<dbReference type="InterPro" id="IPR012296">
    <property type="entry name" value="Nuclease_put_TT1808"/>
</dbReference>
<proteinExistence type="predicted"/>
<dbReference type="AlphaFoldDB" id="A0A975B963"/>
<evidence type="ECO:0000313" key="3">
    <source>
        <dbReference type="Proteomes" id="UP000663720"/>
    </source>
</evidence>
<dbReference type="KEGG" id="dli:dnl_32000"/>
<dbReference type="InterPro" id="IPR008538">
    <property type="entry name" value="Uma2"/>
</dbReference>
<dbReference type="CDD" id="cd06260">
    <property type="entry name" value="DUF820-like"/>
    <property type="match status" value="1"/>
</dbReference>
<keyword evidence="2" id="KW-0255">Endonuclease</keyword>
<keyword evidence="2" id="KW-0540">Nuclease</keyword>
<evidence type="ECO:0000259" key="1">
    <source>
        <dbReference type="Pfam" id="PF05685"/>
    </source>
</evidence>
<feature type="domain" description="Putative restriction endonuclease" evidence="1">
    <location>
        <begin position="26"/>
        <end position="129"/>
    </location>
</feature>
<dbReference type="Pfam" id="PF05685">
    <property type="entry name" value="Uma2"/>
    <property type="match status" value="1"/>
</dbReference>
<dbReference type="RefSeq" id="WP_207692447.1">
    <property type="nucleotide sequence ID" value="NZ_CP061799.1"/>
</dbReference>
<keyword evidence="3" id="KW-1185">Reference proteome</keyword>
<accession>A0A975B963</accession>
<reference evidence="2" key="1">
    <citation type="journal article" date="2021" name="Microb. Physiol.">
        <title>Proteogenomic Insights into the Physiology of Marine, Sulfate-Reducing, Filamentous Desulfonema limicola and Desulfonema magnum.</title>
        <authorList>
            <person name="Schnaars V."/>
            <person name="Wohlbrand L."/>
            <person name="Scheve S."/>
            <person name="Hinrichs C."/>
            <person name="Reinhardt R."/>
            <person name="Rabus R."/>
        </authorList>
    </citation>
    <scope>NUCLEOTIDE SEQUENCE</scope>
    <source>
        <strain evidence="2">5ac10</strain>
    </source>
</reference>
<name>A0A975B963_9BACT</name>
<dbReference type="InterPro" id="IPR011335">
    <property type="entry name" value="Restrct_endonuc-II-like"/>
</dbReference>
<keyword evidence="2" id="KW-0378">Hydrolase</keyword>
<protein>
    <submittedName>
        <fullName evidence="2">Restriction endonuclease, DUF820</fullName>
    </submittedName>
</protein>
<evidence type="ECO:0000313" key="2">
    <source>
        <dbReference type="EMBL" id="QTA80885.1"/>
    </source>
</evidence>
<dbReference type="EMBL" id="CP061799">
    <property type="protein sequence ID" value="QTA80885.1"/>
    <property type="molecule type" value="Genomic_DNA"/>
</dbReference>
<dbReference type="Gene3D" id="3.90.1570.10">
    <property type="entry name" value="tt1808, chain A"/>
    <property type="match status" value="1"/>
</dbReference>
<dbReference type="GO" id="GO:0004519">
    <property type="term" value="F:endonuclease activity"/>
    <property type="evidence" value="ECO:0007669"/>
    <property type="project" value="UniProtKB-KW"/>
</dbReference>
<organism evidence="2 3">
    <name type="scientific">Desulfonema limicola</name>
    <dbReference type="NCBI Taxonomy" id="45656"/>
    <lineage>
        <taxon>Bacteria</taxon>
        <taxon>Pseudomonadati</taxon>
        <taxon>Thermodesulfobacteriota</taxon>
        <taxon>Desulfobacteria</taxon>
        <taxon>Desulfobacterales</taxon>
        <taxon>Desulfococcaceae</taxon>
        <taxon>Desulfonema</taxon>
    </lineage>
</organism>
<gene>
    <name evidence="2" type="ORF">dnl_32000</name>
</gene>
<dbReference type="Proteomes" id="UP000663720">
    <property type="component" value="Chromosome"/>
</dbReference>
<dbReference type="PANTHER" id="PTHR34107:SF4">
    <property type="entry name" value="SLL1222 PROTEIN"/>
    <property type="match status" value="1"/>
</dbReference>